<protein>
    <recommendedName>
        <fullName evidence="4">Phosphoribosyltransferase domain-containing protein</fullName>
    </recommendedName>
</protein>
<proteinExistence type="inferred from homology"/>
<dbReference type="InterPro" id="IPR000836">
    <property type="entry name" value="PRTase_dom"/>
</dbReference>
<accession>A0A0M4CNR2</accession>
<name>A0A0M4CNR2_9CORY</name>
<dbReference type="EMBL" id="CP009220">
    <property type="protein sequence ID" value="ALC05217.1"/>
    <property type="molecule type" value="Genomic_DNA"/>
</dbReference>
<dbReference type="PANTHER" id="PTHR47505">
    <property type="entry name" value="DNA UTILIZATION PROTEIN YHGH"/>
    <property type="match status" value="1"/>
</dbReference>
<keyword evidence="3" id="KW-1185">Reference proteome</keyword>
<gene>
    <name evidence="2" type="ORF">CDES_03825</name>
</gene>
<dbReference type="InterPro" id="IPR029057">
    <property type="entry name" value="PRTase-like"/>
</dbReference>
<sequence length="196" mass="21067">MELLLPRTCGGCGAPGASLCEACKKAWRRPPKRASVALDLPVWSLSPYEGAHRSVLIAMKEHGRADLMGFVAAAVGASISYLASQGEIEHDITLVPAPTRAATRRRRGGDPVERVCKKTRFTTFPCLQISPRTPDSVGQTAQQRRLNMRVDLVRRPRGPVLIVDDVVTTGATIAASAHVLRSAGVQVRGALTYCEA</sequence>
<evidence type="ECO:0000256" key="1">
    <source>
        <dbReference type="ARBA" id="ARBA00008007"/>
    </source>
</evidence>
<comment type="similarity">
    <text evidence="1">Belongs to the ComF/GntX family.</text>
</comment>
<dbReference type="RefSeq" id="WP_082353347.1">
    <property type="nucleotide sequence ID" value="NZ_CP009220.1"/>
</dbReference>
<evidence type="ECO:0000313" key="2">
    <source>
        <dbReference type="EMBL" id="ALC05217.1"/>
    </source>
</evidence>
<dbReference type="STRING" id="931089.CDES_03825"/>
<evidence type="ECO:0008006" key="4">
    <source>
        <dbReference type="Google" id="ProtNLM"/>
    </source>
</evidence>
<dbReference type="KEGG" id="cdx:CDES_03825"/>
<dbReference type="PANTHER" id="PTHR47505:SF1">
    <property type="entry name" value="DNA UTILIZATION PROTEIN YHGH"/>
    <property type="match status" value="1"/>
</dbReference>
<organism evidence="2 3">
    <name type="scientific">Corynebacterium deserti GIMN1.010</name>
    <dbReference type="NCBI Taxonomy" id="931089"/>
    <lineage>
        <taxon>Bacteria</taxon>
        <taxon>Bacillati</taxon>
        <taxon>Actinomycetota</taxon>
        <taxon>Actinomycetes</taxon>
        <taxon>Mycobacteriales</taxon>
        <taxon>Corynebacteriaceae</taxon>
        <taxon>Corynebacterium</taxon>
    </lineage>
</organism>
<dbReference type="OrthoDB" id="5244859at2"/>
<reference evidence="2 3" key="1">
    <citation type="submission" date="2014-08" db="EMBL/GenBank/DDBJ databases">
        <title>Complete genome sequence of Corynebacterium deserti GIMN1.010 (=DSM 45689), isolated from desert sand in western China.</title>
        <authorList>
            <person name="Ruckert C."/>
            <person name="Albersmeier A."/>
            <person name="Kalinowski J."/>
        </authorList>
    </citation>
    <scope>NUCLEOTIDE SEQUENCE [LARGE SCALE GENOMIC DNA]</scope>
    <source>
        <strain evidence="2 3">GIMN1.010</strain>
    </source>
</reference>
<dbReference type="AlphaFoldDB" id="A0A0M4CNR2"/>
<dbReference type="InterPro" id="IPR051910">
    <property type="entry name" value="ComF/GntX_DNA_util-trans"/>
</dbReference>
<dbReference type="PATRIC" id="fig|931089.4.peg.775"/>
<dbReference type="Gene3D" id="3.40.50.2020">
    <property type="match status" value="1"/>
</dbReference>
<dbReference type="Proteomes" id="UP000068067">
    <property type="component" value="Chromosome"/>
</dbReference>
<dbReference type="SUPFAM" id="SSF53271">
    <property type="entry name" value="PRTase-like"/>
    <property type="match status" value="1"/>
</dbReference>
<evidence type="ECO:0000313" key="3">
    <source>
        <dbReference type="Proteomes" id="UP000068067"/>
    </source>
</evidence>
<dbReference type="CDD" id="cd06223">
    <property type="entry name" value="PRTases_typeI"/>
    <property type="match status" value="1"/>
</dbReference>